<protein>
    <recommendedName>
        <fullName evidence="2">DNA-directed DNA polymerase</fullName>
        <ecNumber evidence="2">2.7.7.7</ecNumber>
    </recommendedName>
</protein>
<dbReference type="SMART" id="SM00384">
    <property type="entry name" value="AT_hook"/>
    <property type="match status" value="4"/>
</dbReference>
<evidence type="ECO:0000256" key="1">
    <source>
        <dbReference type="ARBA" id="ARBA00005755"/>
    </source>
</evidence>
<evidence type="ECO:0000259" key="10">
    <source>
        <dbReference type="Pfam" id="PF03175"/>
    </source>
</evidence>
<evidence type="ECO:0000313" key="11">
    <source>
        <dbReference type="EMBL" id="CAB4003631.1"/>
    </source>
</evidence>
<feature type="region of interest" description="Disordered" evidence="9">
    <location>
        <begin position="256"/>
        <end position="311"/>
    </location>
</feature>
<dbReference type="SUPFAM" id="SSF53098">
    <property type="entry name" value="Ribonuclease H-like"/>
    <property type="match status" value="1"/>
</dbReference>
<feature type="region of interest" description="Disordered" evidence="9">
    <location>
        <begin position="143"/>
        <end position="216"/>
    </location>
</feature>
<evidence type="ECO:0000256" key="9">
    <source>
        <dbReference type="SAM" id="MobiDB-lite"/>
    </source>
</evidence>
<sequence>MATNFDMNNMTVEQLMALSEIVDDSDISDFEDEVERISEDKFYRVAPKDKGKDLFEGERQFIDEGDRSTDPRRARRRPLNEKGERGIMPTWKYSERQKAKALLVEEAYQSLLSQGVEGLPPTMGGRWRTDDPQVNAEMKRLENIRNPKRPRGKPPKAKSDAKVAIPKKRGRPAKAKVDTKVVIPKKRGRPPKVKSEAEVVIPKKRGRPPKVKKQSVAERFMSQNKIKLSIPADSVITQVGPNKYTVTVDLSRRPTRKAPEVPKGVTPWRPVPKPKTVFPRERPVPKPRTVFPRERPVPKPRTKKPVPPPKLRKPVKVMKEVEEQPPVVAPQEHEIDPFGTYLEKPSYRKIETAANGAVVTYSITPNFMDPLDQMTASRQVVRGILMNELKRMGGLKYTETIKVRMSKEIGNDKTKKDSVYFKSKTGTATNFEDIESTAAQNQLTILSRIETFQNLGSNWIILNIESHYVNIAMYKPLKGSSYMKLPADISNPKCGLINMQNKDEKCFMWCHVRHLRPKARRATAITKQDREFAENLDYEGIDFPVKISDINKIERRNSISISVFGYKGKKQFYPIRNSKTKYDEHMELLLLGDNNGGNHYVLIKDVNRMLFSVSGNSNKKHFCLYCLHSCTSEETLKKHSETCVSVNGTQATKLPNAGSKIKFGHYRNSMPAPFVIYADFESMLVPEERKVESEDPEEKSSTELYQTHKACSFGLKTVCHYDDQYSGEYTSYVGADATEVFLKTILKESIRCREMVNKIFKKKMVITPEQEAEFWMTRNCSICGCDLGDDRVRDHDHVTGLYRGAAHNMCNLKYRITWKLPVVFHNLRGYDSHLIMQEIGKFKMNINVVPNNMEKYISFSLGKSLVFIDSIQFMASSLEALVNNLSPEDFKIVGKRWQGEDFDLVRQKGIFPYEYLDDISKLDSEGLPSKDKFYSSLYESEVKEEDYQKAQKVWNHFKMKTMRDYHDLYLETDVLLLADVFENFRKTCLENYKLDPAHYISAPSLSWDAFLKQSGEEIELVSDMDMFQFFEKGMRGGRIGEKEDCWDNSDYPKDSPYYSAHNKKVIGKFKDEAAGVPVIEFVGLRSKMYSYVKESGGGGMTAKGVKNAMDTSGVLSLAMECDGYQWSVIDSYGMLWIPVEYYRELWSVMDTRGVLSIAMECYGYQWSVIDSYGVLRIPVECYR</sequence>
<feature type="compositionally biased region" description="Basic residues" evidence="9">
    <location>
        <begin position="146"/>
        <end position="156"/>
    </location>
</feature>
<dbReference type="PANTHER" id="PTHR31511:SF12">
    <property type="entry name" value="RHO TERMINATION FACTOR N-TERMINAL DOMAIN-CONTAINING PROTEIN"/>
    <property type="match status" value="1"/>
</dbReference>
<reference evidence="11" key="1">
    <citation type="submission" date="2020-04" db="EMBL/GenBank/DDBJ databases">
        <authorList>
            <person name="Alioto T."/>
            <person name="Alioto T."/>
            <person name="Gomez Garrido J."/>
        </authorList>
    </citation>
    <scope>NUCLEOTIDE SEQUENCE</scope>
    <source>
        <strain evidence="11">A484AB</strain>
    </source>
</reference>
<keyword evidence="3" id="KW-0808">Transferase</keyword>
<keyword evidence="4" id="KW-0548">Nucleotidyltransferase</keyword>
<dbReference type="GO" id="GO:0006260">
    <property type="term" value="P:DNA replication"/>
    <property type="evidence" value="ECO:0007669"/>
    <property type="project" value="UniProtKB-KW"/>
</dbReference>
<dbReference type="AlphaFoldDB" id="A0A7D9E7L2"/>
<dbReference type="SUPFAM" id="SSF54060">
    <property type="entry name" value="His-Me finger endonucleases"/>
    <property type="match status" value="1"/>
</dbReference>
<dbReference type="Pfam" id="PF03175">
    <property type="entry name" value="DNA_pol_B_2"/>
    <property type="match status" value="1"/>
</dbReference>
<dbReference type="PRINTS" id="PR00929">
    <property type="entry name" value="ATHOOK"/>
</dbReference>
<accession>A0A7D9E7L2</accession>
<feature type="compositionally biased region" description="Basic residues" evidence="9">
    <location>
        <begin position="165"/>
        <end position="174"/>
    </location>
</feature>
<comment type="catalytic activity">
    <reaction evidence="8">
        <text>DNA(n) + a 2'-deoxyribonucleoside 5'-triphosphate = DNA(n+1) + diphosphate</text>
        <dbReference type="Rhea" id="RHEA:22508"/>
        <dbReference type="Rhea" id="RHEA-COMP:17339"/>
        <dbReference type="Rhea" id="RHEA-COMP:17340"/>
        <dbReference type="ChEBI" id="CHEBI:33019"/>
        <dbReference type="ChEBI" id="CHEBI:61560"/>
        <dbReference type="ChEBI" id="CHEBI:173112"/>
        <dbReference type="EC" id="2.7.7.7"/>
    </reaction>
</comment>
<feature type="compositionally biased region" description="Basic residues" evidence="9">
    <location>
        <begin position="298"/>
        <end position="311"/>
    </location>
</feature>
<dbReference type="EMBL" id="CACRXK020004684">
    <property type="protein sequence ID" value="CAB4003631.1"/>
    <property type="molecule type" value="Genomic_DNA"/>
</dbReference>
<evidence type="ECO:0000256" key="8">
    <source>
        <dbReference type="ARBA" id="ARBA00049244"/>
    </source>
</evidence>
<dbReference type="InterPro" id="IPR012337">
    <property type="entry name" value="RNaseH-like_sf"/>
</dbReference>
<feature type="domain" description="DNA-directed DNA polymerase family B mitochondria/virus" evidence="10">
    <location>
        <begin position="822"/>
        <end position="1039"/>
    </location>
</feature>
<evidence type="ECO:0000313" key="12">
    <source>
        <dbReference type="Proteomes" id="UP001152795"/>
    </source>
</evidence>
<dbReference type="InterPro" id="IPR044925">
    <property type="entry name" value="His-Me_finger_sf"/>
</dbReference>
<keyword evidence="6" id="KW-0239">DNA-directed DNA polymerase</keyword>
<dbReference type="GO" id="GO:0003677">
    <property type="term" value="F:DNA binding"/>
    <property type="evidence" value="ECO:0007669"/>
    <property type="project" value="UniProtKB-KW"/>
</dbReference>
<gene>
    <name evidence="11" type="ORF">PACLA_8A086044</name>
</gene>
<evidence type="ECO:0000256" key="2">
    <source>
        <dbReference type="ARBA" id="ARBA00012417"/>
    </source>
</evidence>
<evidence type="ECO:0000256" key="5">
    <source>
        <dbReference type="ARBA" id="ARBA00022705"/>
    </source>
</evidence>
<dbReference type="InterPro" id="IPR017956">
    <property type="entry name" value="AT_hook_DNA-bd_motif"/>
</dbReference>
<dbReference type="InterPro" id="IPR004868">
    <property type="entry name" value="DNA-dir_DNA_pol_B_mt/vir"/>
</dbReference>
<proteinExistence type="inferred from homology"/>
<comment type="similarity">
    <text evidence="1">Belongs to the DNA polymerase type-B family.</text>
</comment>
<organism evidence="11 12">
    <name type="scientific">Paramuricea clavata</name>
    <name type="common">Red gorgonian</name>
    <name type="synonym">Violescent sea-whip</name>
    <dbReference type="NCBI Taxonomy" id="317549"/>
    <lineage>
        <taxon>Eukaryota</taxon>
        <taxon>Metazoa</taxon>
        <taxon>Cnidaria</taxon>
        <taxon>Anthozoa</taxon>
        <taxon>Octocorallia</taxon>
        <taxon>Malacalcyonacea</taxon>
        <taxon>Plexauridae</taxon>
        <taxon>Paramuricea</taxon>
    </lineage>
</organism>
<feature type="region of interest" description="Disordered" evidence="9">
    <location>
        <begin position="56"/>
        <end position="84"/>
    </location>
</feature>
<dbReference type="EC" id="2.7.7.7" evidence="2"/>
<keyword evidence="7" id="KW-0238">DNA-binding</keyword>
<evidence type="ECO:0000256" key="6">
    <source>
        <dbReference type="ARBA" id="ARBA00022932"/>
    </source>
</evidence>
<feature type="compositionally biased region" description="Basic residues" evidence="9">
    <location>
        <begin position="183"/>
        <end position="192"/>
    </location>
</feature>
<dbReference type="GO" id="GO:0003887">
    <property type="term" value="F:DNA-directed DNA polymerase activity"/>
    <property type="evidence" value="ECO:0007669"/>
    <property type="project" value="UniProtKB-KW"/>
</dbReference>
<dbReference type="OrthoDB" id="5976830at2759"/>
<evidence type="ECO:0000256" key="3">
    <source>
        <dbReference type="ARBA" id="ARBA00022679"/>
    </source>
</evidence>
<evidence type="ECO:0000256" key="4">
    <source>
        <dbReference type="ARBA" id="ARBA00022695"/>
    </source>
</evidence>
<dbReference type="GO" id="GO:0000166">
    <property type="term" value="F:nucleotide binding"/>
    <property type="evidence" value="ECO:0007669"/>
    <property type="project" value="InterPro"/>
</dbReference>
<dbReference type="PANTHER" id="PTHR31511">
    <property type="entry name" value="PROTEIN CBG23764"/>
    <property type="match status" value="1"/>
</dbReference>
<keyword evidence="12" id="KW-1185">Reference proteome</keyword>
<evidence type="ECO:0000256" key="7">
    <source>
        <dbReference type="ARBA" id="ARBA00023125"/>
    </source>
</evidence>
<dbReference type="Proteomes" id="UP001152795">
    <property type="component" value="Unassembled WGS sequence"/>
</dbReference>
<feature type="compositionally biased region" description="Basic residues" evidence="9">
    <location>
        <begin position="202"/>
        <end position="213"/>
    </location>
</feature>
<keyword evidence="5" id="KW-0235">DNA replication</keyword>
<name>A0A7D9E7L2_PARCT</name>
<comment type="caution">
    <text evidence="11">The sequence shown here is derived from an EMBL/GenBank/DDBJ whole genome shotgun (WGS) entry which is preliminary data.</text>
</comment>